<dbReference type="Gene3D" id="3.10.50.40">
    <property type="match status" value="1"/>
</dbReference>
<evidence type="ECO:0000256" key="3">
    <source>
        <dbReference type="ARBA" id="ARBA00006577"/>
    </source>
</evidence>
<keyword evidence="6" id="KW-0697">Rotamase</keyword>
<evidence type="ECO:0000256" key="6">
    <source>
        <dbReference type="ARBA" id="ARBA00023110"/>
    </source>
</evidence>
<evidence type="ECO:0000313" key="10">
    <source>
        <dbReference type="EMBL" id="VFU13545.1"/>
    </source>
</evidence>
<comment type="catalytic activity">
    <reaction evidence="1">
        <text>[protein]-peptidylproline (omega=180) = [protein]-peptidylproline (omega=0)</text>
        <dbReference type="Rhea" id="RHEA:16237"/>
        <dbReference type="Rhea" id="RHEA-COMP:10747"/>
        <dbReference type="Rhea" id="RHEA-COMP:10748"/>
        <dbReference type="ChEBI" id="CHEBI:83833"/>
        <dbReference type="ChEBI" id="CHEBI:83834"/>
        <dbReference type="EC" id="5.2.1.8"/>
    </reaction>
</comment>
<name>A0A485LYN7_9ZZZZ</name>
<dbReference type="InterPro" id="IPR001179">
    <property type="entry name" value="PPIase_FKBP_dom"/>
</dbReference>
<dbReference type="PANTHER" id="PTHR47861:SF3">
    <property type="entry name" value="FKBP-TYPE PEPTIDYL-PROLYL CIS-TRANS ISOMERASE SLYD"/>
    <property type="match status" value="1"/>
</dbReference>
<sequence length="143" mass="15722">MNTPVKQGDTVKVHYTGRFEDGVIFDSSVGAEPLEFTLGSHEVIPGFEEAAEGMIIGESKTVSIKPEQAYGSYNENLVVDMPKEYFPEDIKPEIGMRLIIVDNNGEELPVVVSEVRDDSVRLDANHPLAGKTLVFDIEIVDIA</sequence>
<dbReference type="Pfam" id="PF00254">
    <property type="entry name" value="FKBP_C"/>
    <property type="match status" value="1"/>
</dbReference>
<evidence type="ECO:0000256" key="7">
    <source>
        <dbReference type="ARBA" id="ARBA00023186"/>
    </source>
</evidence>
<feature type="domain" description="PPIase FKBP-type" evidence="9">
    <location>
        <begin position="8"/>
        <end position="102"/>
    </location>
</feature>
<protein>
    <recommendedName>
        <fullName evidence="4">peptidylprolyl isomerase</fullName>
        <ecNumber evidence="4">5.2.1.8</ecNumber>
    </recommendedName>
</protein>
<evidence type="ECO:0000256" key="5">
    <source>
        <dbReference type="ARBA" id="ARBA00022490"/>
    </source>
</evidence>
<dbReference type="PANTHER" id="PTHR47861">
    <property type="entry name" value="FKBP-TYPE PEPTIDYL-PROLYL CIS-TRANS ISOMERASE SLYD"/>
    <property type="match status" value="1"/>
</dbReference>
<proteinExistence type="inferred from homology"/>
<evidence type="ECO:0000256" key="2">
    <source>
        <dbReference type="ARBA" id="ARBA00004496"/>
    </source>
</evidence>
<dbReference type="PROSITE" id="PS50059">
    <property type="entry name" value="FKBP_PPIASE"/>
    <property type="match status" value="1"/>
</dbReference>
<dbReference type="EMBL" id="CAADRM010000081">
    <property type="protein sequence ID" value="VFU13545.1"/>
    <property type="molecule type" value="Genomic_DNA"/>
</dbReference>
<keyword evidence="7" id="KW-0143">Chaperone</keyword>
<comment type="subcellular location">
    <subcellularLocation>
        <location evidence="2">Cytoplasm</location>
    </subcellularLocation>
</comment>
<dbReference type="InterPro" id="IPR046357">
    <property type="entry name" value="PPIase_dom_sf"/>
</dbReference>
<organism evidence="10">
    <name type="scientific">anaerobic digester metagenome</name>
    <dbReference type="NCBI Taxonomy" id="1263854"/>
    <lineage>
        <taxon>unclassified sequences</taxon>
        <taxon>metagenomes</taxon>
        <taxon>ecological metagenomes</taxon>
    </lineage>
</organism>
<accession>A0A485LYN7</accession>
<dbReference type="GO" id="GO:0003755">
    <property type="term" value="F:peptidyl-prolyl cis-trans isomerase activity"/>
    <property type="evidence" value="ECO:0007669"/>
    <property type="project" value="UniProtKB-KW"/>
</dbReference>
<evidence type="ECO:0000256" key="1">
    <source>
        <dbReference type="ARBA" id="ARBA00000971"/>
    </source>
</evidence>
<dbReference type="EC" id="5.2.1.8" evidence="4"/>
<dbReference type="AlphaFoldDB" id="A0A485LYN7"/>
<gene>
    <name evidence="10" type="ORF">SCFA_20015</name>
</gene>
<evidence type="ECO:0000256" key="8">
    <source>
        <dbReference type="ARBA" id="ARBA00023235"/>
    </source>
</evidence>
<dbReference type="GO" id="GO:0005737">
    <property type="term" value="C:cytoplasm"/>
    <property type="evidence" value="ECO:0007669"/>
    <property type="project" value="UniProtKB-SubCell"/>
</dbReference>
<comment type="similarity">
    <text evidence="3">Belongs to the FKBP-type PPIase family.</text>
</comment>
<reference evidence="10" key="1">
    <citation type="submission" date="2019-03" db="EMBL/GenBank/DDBJ databases">
        <authorList>
            <person name="Hao L."/>
        </authorList>
    </citation>
    <scope>NUCLEOTIDE SEQUENCE</scope>
</reference>
<evidence type="ECO:0000259" key="9">
    <source>
        <dbReference type="PROSITE" id="PS50059"/>
    </source>
</evidence>
<dbReference type="GO" id="GO:0042026">
    <property type="term" value="P:protein refolding"/>
    <property type="evidence" value="ECO:0007669"/>
    <property type="project" value="UniProtKB-ARBA"/>
</dbReference>
<keyword evidence="8 10" id="KW-0413">Isomerase</keyword>
<evidence type="ECO:0000256" key="4">
    <source>
        <dbReference type="ARBA" id="ARBA00013194"/>
    </source>
</evidence>
<keyword evidence="5" id="KW-0963">Cytoplasm</keyword>
<dbReference type="SUPFAM" id="SSF54534">
    <property type="entry name" value="FKBP-like"/>
    <property type="match status" value="1"/>
</dbReference>